<proteinExistence type="predicted"/>
<dbReference type="EMBL" id="WTPW01001281">
    <property type="protein sequence ID" value="KAF0445395.1"/>
    <property type="molecule type" value="Genomic_DNA"/>
</dbReference>
<protein>
    <submittedName>
        <fullName evidence="1">Uncharacterized protein</fullName>
    </submittedName>
</protein>
<evidence type="ECO:0000313" key="2">
    <source>
        <dbReference type="Proteomes" id="UP000439903"/>
    </source>
</evidence>
<sequence>MPPKLYYEGGCRCIEYLKKHLAKVVRSTHTKAISIEVCRMKFTNSEGGISYTPKKLMFANSEPVHYDKGNKKRNTTMILIKKRENRTDRKNGDEKGLKKQLSRLQIKLRTKKIKKEVTFVEPNDKSLSSYLRIKILSIT</sequence>
<name>A0A8H3XBM3_GIGMA</name>
<gene>
    <name evidence="1" type="ORF">F8M41_003218</name>
</gene>
<organism evidence="1 2">
    <name type="scientific">Gigaspora margarita</name>
    <dbReference type="NCBI Taxonomy" id="4874"/>
    <lineage>
        <taxon>Eukaryota</taxon>
        <taxon>Fungi</taxon>
        <taxon>Fungi incertae sedis</taxon>
        <taxon>Mucoromycota</taxon>
        <taxon>Glomeromycotina</taxon>
        <taxon>Glomeromycetes</taxon>
        <taxon>Diversisporales</taxon>
        <taxon>Gigasporaceae</taxon>
        <taxon>Gigaspora</taxon>
    </lineage>
</organism>
<reference evidence="1 2" key="1">
    <citation type="journal article" date="2019" name="Environ. Microbiol.">
        <title>At the nexus of three kingdoms: the genome of the mycorrhizal fungus Gigaspora margarita provides insights into plant, endobacterial and fungal interactions.</title>
        <authorList>
            <person name="Venice F."/>
            <person name="Ghignone S."/>
            <person name="Salvioli di Fossalunga A."/>
            <person name="Amselem J."/>
            <person name="Novero M."/>
            <person name="Xianan X."/>
            <person name="Sedzielewska Toro K."/>
            <person name="Morin E."/>
            <person name="Lipzen A."/>
            <person name="Grigoriev I.V."/>
            <person name="Henrissat B."/>
            <person name="Martin F.M."/>
            <person name="Bonfante P."/>
        </authorList>
    </citation>
    <scope>NUCLEOTIDE SEQUENCE [LARGE SCALE GENOMIC DNA]</scope>
    <source>
        <strain evidence="1 2">BEG34</strain>
    </source>
</reference>
<dbReference type="Proteomes" id="UP000439903">
    <property type="component" value="Unassembled WGS sequence"/>
</dbReference>
<evidence type="ECO:0000313" key="1">
    <source>
        <dbReference type="EMBL" id="KAF0445395.1"/>
    </source>
</evidence>
<accession>A0A8H3XBM3</accession>
<comment type="caution">
    <text evidence="1">The sequence shown here is derived from an EMBL/GenBank/DDBJ whole genome shotgun (WGS) entry which is preliminary data.</text>
</comment>
<dbReference type="AlphaFoldDB" id="A0A8H3XBM3"/>
<keyword evidence="2" id="KW-1185">Reference proteome</keyword>